<keyword evidence="1" id="KW-0812">Transmembrane</keyword>
<dbReference type="Pfam" id="PF18895">
    <property type="entry name" value="T4SS_pilin"/>
    <property type="match status" value="1"/>
</dbReference>
<proteinExistence type="predicted"/>
<accession>A0ABU1XQR6</accession>
<keyword evidence="2" id="KW-0732">Signal</keyword>
<evidence type="ECO:0000313" key="4">
    <source>
        <dbReference type="Proteomes" id="UP001251217"/>
    </source>
</evidence>
<sequence>MAACVVLVALTLLTVAAAGPASAQPVSVLAIASSLDQVIDNARNWLVGISSAVATVCLTIAGVRYVIASGDPAEVEKSKSALRAACLGYALAMLAPVIVAVLKSIVGA</sequence>
<protein>
    <recommendedName>
        <fullName evidence="5">TrbC/VIRB2 family protein</fullName>
    </recommendedName>
</protein>
<evidence type="ECO:0008006" key="5">
    <source>
        <dbReference type="Google" id="ProtNLM"/>
    </source>
</evidence>
<keyword evidence="1" id="KW-1133">Transmembrane helix</keyword>
<evidence type="ECO:0000313" key="3">
    <source>
        <dbReference type="EMBL" id="MDR7172905.1"/>
    </source>
</evidence>
<feature type="transmembrane region" description="Helical" evidence="1">
    <location>
        <begin position="87"/>
        <end position="106"/>
    </location>
</feature>
<dbReference type="InterPro" id="IPR043993">
    <property type="entry name" value="T4SS_pilin"/>
</dbReference>
<dbReference type="Proteomes" id="UP001251217">
    <property type="component" value="Unassembled WGS sequence"/>
</dbReference>
<feature type="transmembrane region" description="Helical" evidence="1">
    <location>
        <begin position="47"/>
        <end position="67"/>
    </location>
</feature>
<feature type="signal peptide" evidence="2">
    <location>
        <begin position="1"/>
        <end position="23"/>
    </location>
</feature>
<comment type="caution">
    <text evidence="3">The sequence shown here is derived from an EMBL/GenBank/DDBJ whole genome shotgun (WGS) entry which is preliminary data.</text>
</comment>
<keyword evidence="1" id="KW-0472">Membrane</keyword>
<name>A0ABU1XQR6_9NOCA</name>
<keyword evidence="4" id="KW-1185">Reference proteome</keyword>
<evidence type="ECO:0000256" key="2">
    <source>
        <dbReference type="SAM" id="SignalP"/>
    </source>
</evidence>
<dbReference type="RefSeq" id="WP_310408222.1">
    <property type="nucleotide sequence ID" value="NZ_JAVDWW010000015.1"/>
</dbReference>
<dbReference type="EMBL" id="JAVDWW010000015">
    <property type="protein sequence ID" value="MDR7172905.1"/>
    <property type="molecule type" value="Genomic_DNA"/>
</dbReference>
<organism evidence="3 4">
    <name type="scientific">Nocardia kruczakiae</name>
    <dbReference type="NCBI Taxonomy" id="261477"/>
    <lineage>
        <taxon>Bacteria</taxon>
        <taxon>Bacillati</taxon>
        <taxon>Actinomycetota</taxon>
        <taxon>Actinomycetes</taxon>
        <taxon>Mycobacteriales</taxon>
        <taxon>Nocardiaceae</taxon>
        <taxon>Nocardia</taxon>
    </lineage>
</organism>
<evidence type="ECO:0000256" key="1">
    <source>
        <dbReference type="SAM" id="Phobius"/>
    </source>
</evidence>
<feature type="chain" id="PRO_5045685344" description="TrbC/VIRB2 family protein" evidence="2">
    <location>
        <begin position="24"/>
        <end position="108"/>
    </location>
</feature>
<gene>
    <name evidence="3" type="ORF">J2W56_006671</name>
</gene>
<reference evidence="3 4" key="1">
    <citation type="submission" date="2023-07" db="EMBL/GenBank/DDBJ databases">
        <title>Sorghum-associated microbial communities from plants grown in Nebraska, USA.</title>
        <authorList>
            <person name="Schachtman D."/>
        </authorList>
    </citation>
    <scope>NUCLEOTIDE SEQUENCE [LARGE SCALE GENOMIC DNA]</scope>
    <source>
        <strain evidence="3 4">4272</strain>
    </source>
</reference>